<feature type="compositionally biased region" description="Polar residues" evidence="1">
    <location>
        <begin position="72"/>
        <end position="81"/>
    </location>
</feature>
<dbReference type="AlphaFoldDB" id="A0AAD0X812"/>
<evidence type="ECO:0000256" key="2">
    <source>
        <dbReference type="SAM" id="Phobius"/>
    </source>
</evidence>
<keyword evidence="2" id="KW-0812">Transmembrane</keyword>
<feature type="region of interest" description="Disordered" evidence="1">
    <location>
        <begin position="116"/>
        <end position="145"/>
    </location>
</feature>
<evidence type="ECO:0000259" key="4">
    <source>
        <dbReference type="Pfam" id="PF15983"/>
    </source>
</evidence>
<evidence type="ECO:0000313" key="8">
    <source>
        <dbReference type="Proteomes" id="UP000277896"/>
    </source>
</evidence>
<name>A0AAD0X812_9LACO</name>
<dbReference type="InterPro" id="IPR031927">
    <property type="entry name" value="DUF4767"/>
</dbReference>
<feature type="compositionally biased region" description="Low complexity" evidence="1">
    <location>
        <begin position="50"/>
        <end position="70"/>
    </location>
</feature>
<accession>A0AAD0X812</accession>
<protein>
    <submittedName>
        <fullName evidence="5">Zinc ribbon domain-containing protein</fullName>
    </submittedName>
</protein>
<feature type="region of interest" description="Disordered" evidence="1">
    <location>
        <begin position="50"/>
        <end position="81"/>
    </location>
</feature>
<reference evidence="5 8" key="2">
    <citation type="submission" date="2018-10" db="EMBL/GenBank/DDBJ databases">
        <title>Genome seuquencing of Lactobacillus species.</title>
        <authorList>
            <person name="Baek C."/>
            <person name="Yi H."/>
        </authorList>
    </citation>
    <scope>NUCLEOTIDE SEQUENCE [LARGE SCALE GENOMIC DNA]</scope>
    <source>
        <strain evidence="5 8">DSM 10667</strain>
    </source>
</reference>
<dbReference type="InterPro" id="IPR026870">
    <property type="entry name" value="Zinc_ribbon_dom"/>
</dbReference>
<dbReference type="Proteomes" id="UP000236162">
    <property type="component" value="Unassembled WGS sequence"/>
</dbReference>
<evidence type="ECO:0000256" key="1">
    <source>
        <dbReference type="SAM" id="MobiDB-lite"/>
    </source>
</evidence>
<evidence type="ECO:0000313" key="5">
    <source>
        <dbReference type="EMBL" id="AYJ38604.1"/>
    </source>
</evidence>
<dbReference type="EMBL" id="BDOR01000001">
    <property type="protein sequence ID" value="GBF00754.1"/>
    <property type="molecule type" value="Genomic_DNA"/>
</dbReference>
<organism evidence="5 8">
    <name type="scientific">Lactiplantibacillus paraplantarum</name>
    <dbReference type="NCBI Taxonomy" id="60520"/>
    <lineage>
        <taxon>Bacteria</taxon>
        <taxon>Bacillati</taxon>
        <taxon>Bacillota</taxon>
        <taxon>Bacilli</taxon>
        <taxon>Lactobacillales</taxon>
        <taxon>Lactobacillaceae</taxon>
        <taxon>Lactiplantibacillus</taxon>
    </lineage>
</organism>
<keyword evidence="2" id="KW-0472">Membrane</keyword>
<evidence type="ECO:0000313" key="7">
    <source>
        <dbReference type="Proteomes" id="UP000236162"/>
    </source>
</evidence>
<keyword evidence="7" id="KW-1185">Reference proteome</keyword>
<reference evidence="6 7" key="1">
    <citation type="submission" date="2017-04" db="EMBL/GenBank/DDBJ databases">
        <title>In vitro and in silico characterization of Lactobacillus paraplantarum D2-1, a starter culture for soymilk fermentation.</title>
        <authorList>
            <person name="Endo A."/>
            <person name="Sasaki F."/>
            <person name="Maeno S."/>
            <person name="Kanesaki Y."/>
            <person name="Kubota E."/>
            <person name="Torres G.A."/>
            <person name="Tomita S."/>
            <person name="Nakagawa J."/>
        </authorList>
    </citation>
    <scope>NUCLEOTIDE SEQUENCE [LARGE SCALE GENOMIC DNA]</scope>
    <source>
        <strain evidence="6 7">D2-1</strain>
    </source>
</reference>
<evidence type="ECO:0000259" key="3">
    <source>
        <dbReference type="Pfam" id="PF13240"/>
    </source>
</evidence>
<sequence length="284" mass="29875">MYCPNCGKKNDIDALFCENCGARLIIPTSSAQPASASAVSTAARSTSSAADFQAPAASEATAAEPTTRSAQHARQNDQPSSQSKTPWLILIVILVVILGGGYYWLGHQRQSNSITTTAESSSSAAVSTKTESSSSSKASASTTTQPALWSATKSSELASFMSSWQDTMNQSYEGTYDGQSVTVGTLSLPADIKHNQYQDKITVNGDKVKLKWTASADTAAKYQVVAAATDLNASSGVITYLYVFHNGSPDVLVSQDGADTTTFNFTSSQNTDLQDGFAKIANAD</sequence>
<feature type="transmembrane region" description="Helical" evidence="2">
    <location>
        <begin position="87"/>
        <end position="105"/>
    </location>
</feature>
<proteinExistence type="predicted"/>
<dbReference type="Pfam" id="PF15983">
    <property type="entry name" value="DUF4767"/>
    <property type="match status" value="1"/>
</dbReference>
<dbReference type="Pfam" id="PF13240">
    <property type="entry name" value="Zn_Ribbon_1"/>
    <property type="match status" value="1"/>
</dbReference>
<dbReference type="Proteomes" id="UP000277896">
    <property type="component" value="Chromosome"/>
</dbReference>
<gene>
    <name evidence="5" type="ORF">LP667_07155</name>
    <name evidence="6" type="ORF">LPPLD21_00256</name>
</gene>
<feature type="domain" description="DUF4767" evidence="4">
    <location>
        <begin position="147"/>
        <end position="281"/>
    </location>
</feature>
<keyword evidence="2" id="KW-1133">Transmembrane helix</keyword>
<feature type="compositionally biased region" description="Low complexity" evidence="1">
    <location>
        <begin position="116"/>
        <end position="144"/>
    </location>
</feature>
<dbReference type="EMBL" id="CP032744">
    <property type="protein sequence ID" value="AYJ38604.1"/>
    <property type="molecule type" value="Genomic_DNA"/>
</dbReference>
<dbReference type="RefSeq" id="WP_056988295.1">
    <property type="nucleotide sequence ID" value="NZ_BDOR01000001.1"/>
</dbReference>
<feature type="domain" description="Zinc-ribbon" evidence="3">
    <location>
        <begin position="2"/>
        <end position="24"/>
    </location>
</feature>
<evidence type="ECO:0000313" key="6">
    <source>
        <dbReference type="EMBL" id="GBF00754.1"/>
    </source>
</evidence>